<name>A0A0D0AGZ0_9AGAM</name>
<accession>A0A0D0AGZ0</accession>
<dbReference type="AlphaFoldDB" id="A0A0D0AGZ0"/>
<dbReference type="InParanoid" id="A0A0D0AGZ0"/>
<dbReference type="EMBL" id="KN835453">
    <property type="protein sequence ID" value="KIK37404.1"/>
    <property type="molecule type" value="Genomic_DNA"/>
</dbReference>
<proteinExistence type="predicted"/>
<evidence type="ECO:0000313" key="1">
    <source>
        <dbReference type="EMBL" id="KIK37404.1"/>
    </source>
</evidence>
<reference evidence="1 2" key="1">
    <citation type="submission" date="2014-04" db="EMBL/GenBank/DDBJ databases">
        <authorList>
            <consortium name="DOE Joint Genome Institute"/>
            <person name="Kuo A."/>
            <person name="Ruytinx J."/>
            <person name="Rineau F."/>
            <person name="Colpaert J."/>
            <person name="Kohler A."/>
            <person name="Nagy L.G."/>
            <person name="Floudas D."/>
            <person name="Copeland A."/>
            <person name="Barry K.W."/>
            <person name="Cichocki N."/>
            <person name="Veneault-Fourrey C."/>
            <person name="LaButti K."/>
            <person name="Lindquist E.A."/>
            <person name="Lipzen A."/>
            <person name="Lundell T."/>
            <person name="Morin E."/>
            <person name="Murat C."/>
            <person name="Sun H."/>
            <person name="Tunlid A."/>
            <person name="Henrissat B."/>
            <person name="Grigoriev I.V."/>
            <person name="Hibbett D.S."/>
            <person name="Martin F."/>
            <person name="Nordberg H.P."/>
            <person name="Cantor M.N."/>
            <person name="Hua S.X."/>
        </authorList>
    </citation>
    <scope>NUCLEOTIDE SEQUENCE [LARGE SCALE GENOMIC DNA]</scope>
    <source>
        <strain evidence="1 2">UH-Slu-Lm8-n1</strain>
    </source>
</reference>
<dbReference type="OrthoDB" id="10420821at2759"/>
<reference evidence="2" key="2">
    <citation type="submission" date="2015-01" db="EMBL/GenBank/DDBJ databases">
        <title>Evolutionary Origins and Diversification of the Mycorrhizal Mutualists.</title>
        <authorList>
            <consortium name="DOE Joint Genome Institute"/>
            <consortium name="Mycorrhizal Genomics Consortium"/>
            <person name="Kohler A."/>
            <person name="Kuo A."/>
            <person name="Nagy L.G."/>
            <person name="Floudas D."/>
            <person name="Copeland A."/>
            <person name="Barry K.W."/>
            <person name="Cichocki N."/>
            <person name="Veneault-Fourrey C."/>
            <person name="LaButti K."/>
            <person name="Lindquist E.A."/>
            <person name="Lipzen A."/>
            <person name="Lundell T."/>
            <person name="Morin E."/>
            <person name="Murat C."/>
            <person name="Riley R."/>
            <person name="Ohm R."/>
            <person name="Sun H."/>
            <person name="Tunlid A."/>
            <person name="Henrissat B."/>
            <person name="Grigoriev I.V."/>
            <person name="Hibbett D.S."/>
            <person name="Martin F."/>
        </authorList>
    </citation>
    <scope>NUCLEOTIDE SEQUENCE [LARGE SCALE GENOMIC DNA]</scope>
    <source>
        <strain evidence="2">UH-Slu-Lm8-n1</strain>
    </source>
</reference>
<dbReference type="HOGENOM" id="CLU_1788090_0_0_1"/>
<protein>
    <submittedName>
        <fullName evidence="1">Uncharacterized protein</fullName>
    </submittedName>
</protein>
<gene>
    <name evidence="1" type="ORF">CY34DRAFT_810364</name>
</gene>
<organism evidence="1 2">
    <name type="scientific">Suillus luteus UH-Slu-Lm8-n1</name>
    <dbReference type="NCBI Taxonomy" id="930992"/>
    <lineage>
        <taxon>Eukaryota</taxon>
        <taxon>Fungi</taxon>
        <taxon>Dikarya</taxon>
        <taxon>Basidiomycota</taxon>
        <taxon>Agaricomycotina</taxon>
        <taxon>Agaricomycetes</taxon>
        <taxon>Agaricomycetidae</taxon>
        <taxon>Boletales</taxon>
        <taxon>Suillineae</taxon>
        <taxon>Suillaceae</taxon>
        <taxon>Suillus</taxon>
    </lineage>
</organism>
<keyword evidence="2" id="KW-1185">Reference proteome</keyword>
<evidence type="ECO:0000313" key="2">
    <source>
        <dbReference type="Proteomes" id="UP000054485"/>
    </source>
</evidence>
<dbReference type="Proteomes" id="UP000054485">
    <property type="component" value="Unassembled WGS sequence"/>
</dbReference>
<sequence>MNTVECLPSLSNDLINFRPHFDHARIHADSMFLDPGERTGSAYYKIDNERRCHMKILHAIHGCLVHTFAIIGAASSIDAWRTQPTLLYASNMASIILPAPHRQDICTQSSTHLSASGRCCTAEKACLSLPGIIFGLVYLHCHLIS</sequence>